<comment type="caution">
    <text evidence="1">The sequence shown here is derived from an EMBL/GenBank/DDBJ whole genome shotgun (WGS) entry which is preliminary data.</text>
</comment>
<organism evidence="1 2">
    <name type="scientific">Noviherbaspirillum denitrificans</name>
    <dbReference type="NCBI Taxonomy" id="1968433"/>
    <lineage>
        <taxon>Bacteria</taxon>
        <taxon>Pseudomonadati</taxon>
        <taxon>Pseudomonadota</taxon>
        <taxon>Betaproteobacteria</taxon>
        <taxon>Burkholderiales</taxon>
        <taxon>Oxalobacteraceae</taxon>
        <taxon>Noviherbaspirillum</taxon>
    </lineage>
</organism>
<dbReference type="EMBL" id="LSTO01000002">
    <property type="protein sequence ID" value="OWW18673.1"/>
    <property type="molecule type" value="Genomic_DNA"/>
</dbReference>
<sequence>MHNIAETKKNHLWRKVIWHTDPEEHPLGPYHSAEVYCCEESNGYAVWYVRKLSKDGGLGVPGTENADYLLNFFSKNSRDDAIERAVLISNSDASVERVVENLDKLAVAAQKV</sequence>
<keyword evidence="2" id="KW-1185">Reference proteome</keyword>
<dbReference type="AlphaFoldDB" id="A0A254TDR2"/>
<dbReference type="OrthoDB" id="8719502at2"/>
<evidence type="ECO:0000313" key="2">
    <source>
        <dbReference type="Proteomes" id="UP000197535"/>
    </source>
</evidence>
<gene>
    <name evidence="1" type="ORF">AYR66_03610</name>
</gene>
<name>A0A254TDR2_9BURK</name>
<accession>A0A254TDR2</accession>
<dbReference type="RefSeq" id="WP_088710077.1">
    <property type="nucleotide sequence ID" value="NZ_LSTO01000002.1"/>
</dbReference>
<proteinExistence type="predicted"/>
<protein>
    <submittedName>
        <fullName evidence="1">Uncharacterized protein</fullName>
    </submittedName>
</protein>
<reference evidence="1 2" key="1">
    <citation type="submission" date="2016-02" db="EMBL/GenBank/DDBJ databases">
        <authorList>
            <person name="Wen L."/>
            <person name="He K."/>
            <person name="Yang H."/>
        </authorList>
    </citation>
    <scope>NUCLEOTIDE SEQUENCE [LARGE SCALE GENOMIC DNA]</scope>
    <source>
        <strain evidence="1 2">TSA40</strain>
    </source>
</reference>
<evidence type="ECO:0000313" key="1">
    <source>
        <dbReference type="EMBL" id="OWW18673.1"/>
    </source>
</evidence>
<dbReference type="Proteomes" id="UP000197535">
    <property type="component" value="Unassembled WGS sequence"/>
</dbReference>